<evidence type="ECO:0000256" key="7">
    <source>
        <dbReference type="ARBA" id="ARBA00022958"/>
    </source>
</evidence>
<dbReference type="HAMAP" id="MF_00276">
    <property type="entry name" value="KdpC"/>
    <property type="match status" value="1"/>
</dbReference>
<organism evidence="12 13">
    <name type="scientific">Glutamicibacter uratoxydans</name>
    <name type="common">Arthrobacter uratoxydans</name>
    <dbReference type="NCBI Taxonomy" id="43667"/>
    <lineage>
        <taxon>Bacteria</taxon>
        <taxon>Bacillati</taxon>
        <taxon>Actinomycetota</taxon>
        <taxon>Actinomycetes</taxon>
        <taxon>Micrococcales</taxon>
        <taxon>Micrococcaceae</taxon>
        <taxon>Glutamicibacter</taxon>
    </lineage>
</organism>
<keyword evidence="3 11" id="KW-0633">Potassium transport</keyword>
<evidence type="ECO:0000256" key="9">
    <source>
        <dbReference type="ARBA" id="ARBA00023065"/>
    </source>
</evidence>
<keyword evidence="9 11" id="KW-0406">Ion transport</keyword>
<comment type="similarity">
    <text evidence="11">Belongs to the KdpC family.</text>
</comment>
<proteinExistence type="inferred from homology"/>
<dbReference type="Pfam" id="PF02669">
    <property type="entry name" value="KdpC"/>
    <property type="match status" value="1"/>
</dbReference>
<evidence type="ECO:0000256" key="1">
    <source>
        <dbReference type="ARBA" id="ARBA00022448"/>
    </source>
</evidence>
<dbReference type="EMBL" id="BJNY01000007">
    <property type="protein sequence ID" value="GED05930.1"/>
    <property type="molecule type" value="Genomic_DNA"/>
</dbReference>
<dbReference type="GO" id="GO:0008556">
    <property type="term" value="F:P-type potassium transmembrane transporter activity"/>
    <property type="evidence" value="ECO:0007669"/>
    <property type="project" value="InterPro"/>
</dbReference>
<dbReference type="OrthoDB" id="9788285at2"/>
<keyword evidence="7 11" id="KW-0630">Potassium</keyword>
<protein>
    <recommendedName>
        <fullName evidence="11">Potassium-transporting ATPase KdpC subunit</fullName>
    </recommendedName>
    <alternativeName>
        <fullName evidence="11">ATP phosphohydrolase [potassium-transporting] C chain</fullName>
    </alternativeName>
    <alternativeName>
        <fullName evidence="11">Potassium-binding and translocating subunit C</fullName>
    </alternativeName>
    <alternativeName>
        <fullName evidence="11">Potassium-translocating ATPase C chain</fullName>
    </alternativeName>
</protein>
<dbReference type="PIRSF" id="PIRSF001296">
    <property type="entry name" value="K_ATPase_KdpC"/>
    <property type="match status" value="1"/>
</dbReference>
<keyword evidence="1 11" id="KW-0813">Transport</keyword>
<evidence type="ECO:0000256" key="4">
    <source>
        <dbReference type="ARBA" id="ARBA00022692"/>
    </source>
</evidence>
<evidence type="ECO:0000256" key="11">
    <source>
        <dbReference type="HAMAP-Rule" id="MF_00276"/>
    </source>
</evidence>
<evidence type="ECO:0000256" key="2">
    <source>
        <dbReference type="ARBA" id="ARBA00022475"/>
    </source>
</evidence>
<dbReference type="InterPro" id="IPR003820">
    <property type="entry name" value="KdpC"/>
</dbReference>
<comment type="subunit">
    <text evidence="11">The system is composed of three essential subunits: KdpA, KdpB and KdpC.</text>
</comment>
<keyword evidence="2 11" id="KW-1003">Cell membrane</keyword>
<evidence type="ECO:0000313" key="13">
    <source>
        <dbReference type="Proteomes" id="UP000316612"/>
    </source>
</evidence>
<keyword evidence="4 11" id="KW-0812">Transmembrane</keyword>
<dbReference type="NCBIfam" id="TIGR00681">
    <property type="entry name" value="kdpC"/>
    <property type="match status" value="1"/>
</dbReference>
<evidence type="ECO:0000256" key="8">
    <source>
        <dbReference type="ARBA" id="ARBA00022989"/>
    </source>
</evidence>
<keyword evidence="5 11" id="KW-0547">Nucleotide-binding</keyword>
<dbReference type="PANTHER" id="PTHR30042">
    <property type="entry name" value="POTASSIUM-TRANSPORTING ATPASE C CHAIN"/>
    <property type="match status" value="1"/>
</dbReference>
<name>A0A4Y4DQY0_GLUUR</name>
<evidence type="ECO:0000256" key="6">
    <source>
        <dbReference type="ARBA" id="ARBA00022840"/>
    </source>
</evidence>
<sequence>MRQKLVSALSSLGTAARLMLVFTLLLGVLYPLSITAAGQWLFPAQANGSLLRNGQGQVLGSALIAKSYTDPAGDALPQYFQPRPSANDYDALASGGSNLGPENPELVKQILLRKTQLAKFNQVPEDQIPPDALTASGSGLDPEISPANAQMQSSRVARARGLSAQQVQQLVREHTTGPTLGFVGQERVNVVELNAALDELG</sequence>
<keyword evidence="8 11" id="KW-1133">Transmembrane helix</keyword>
<dbReference type="RefSeq" id="WP_141363464.1">
    <property type="nucleotide sequence ID" value="NZ_BAAAJL010000003.1"/>
</dbReference>
<comment type="function">
    <text evidence="11">Part of the high-affinity ATP-driven potassium transport (or Kdp) system, which catalyzes the hydrolysis of ATP coupled with the electrogenic transport of potassium into the cytoplasm. This subunit acts as a catalytic chaperone that increases the ATP-binding affinity of the ATP-hydrolyzing subunit KdpB by the formation of a transient KdpB/KdpC/ATP ternary complex.</text>
</comment>
<dbReference type="GO" id="GO:0005524">
    <property type="term" value="F:ATP binding"/>
    <property type="evidence" value="ECO:0007669"/>
    <property type="project" value="UniProtKB-UniRule"/>
</dbReference>
<keyword evidence="6 11" id="KW-0067">ATP-binding</keyword>
<accession>A0A4Y4DQY0</accession>
<keyword evidence="10 11" id="KW-0472">Membrane</keyword>
<evidence type="ECO:0000313" key="12">
    <source>
        <dbReference type="EMBL" id="GED05930.1"/>
    </source>
</evidence>
<keyword evidence="13" id="KW-1185">Reference proteome</keyword>
<dbReference type="AlphaFoldDB" id="A0A4Y4DQY0"/>
<dbReference type="NCBIfam" id="NF001454">
    <property type="entry name" value="PRK00315.1"/>
    <property type="match status" value="1"/>
</dbReference>
<evidence type="ECO:0000256" key="3">
    <source>
        <dbReference type="ARBA" id="ARBA00022538"/>
    </source>
</evidence>
<reference evidence="12 13" key="1">
    <citation type="submission" date="2019-06" db="EMBL/GenBank/DDBJ databases">
        <title>Whole genome shotgun sequence of Glutamicibacter uratoxydans NBRC 15515.</title>
        <authorList>
            <person name="Hosoyama A."/>
            <person name="Uohara A."/>
            <person name="Ohji S."/>
            <person name="Ichikawa N."/>
        </authorList>
    </citation>
    <scope>NUCLEOTIDE SEQUENCE [LARGE SCALE GENOMIC DNA]</scope>
    <source>
        <strain evidence="12 13">NBRC 15515</strain>
    </source>
</reference>
<evidence type="ECO:0000256" key="5">
    <source>
        <dbReference type="ARBA" id="ARBA00022741"/>
    </source>
</evidence>
<evidence type="ECO:0000256" key="10">
    <source>
        <dbReference type="ARBA" id="ARBA00023136"/>
    </source>
</evidence>
<dbReference type="Proteomes" id="UP000316612">
    <property type="component" value="Unassembled WGS sequence"/>
</dbReference>
<comment type="subcellular location">
    <subcellularLocation>
        <location evidence="11">Cell membrane</location>
        <topology evidence="11">Single-pass membrane protein</topology>
    </subcellularLocation>
</comment>
<comment type="caution">
    <text evidence="12">The sequence shown here is derived from an EMBL/GenBank/DDBJ whole genome shotgun (WGS) entry which is preliminary data.</text>
</comment>
<dbReference type="GO" id="GO:0005886">
    <property type="term" value="C:plasma membrane"/>
    <property type="evidence" value="ECO:0007669"/>
    <property type="project" value="UniProtKB-SubCell"/>
</dbReference>
<gene>
    <name evidence="12" type="primary">kdpC_1</name>
    <name evidence="11" type="synonym">kdpC</name>
    <name evidence="12" type="ORF">AUR04nite_14620</name>
</gene>
<dbReference type="PANTHER" id="PTHR30042:SF2">
    <property type="entry name" value="POTASSIUM-TRANSPORTING ATPASE KDPC SUBUNIT"/>
    <property type="match status" value="1"/>
</dbReference>